<sequence>MDFLLNDVKHILSIQIKPRHDGIFDQYSRIFMPKILLLSSIAVGVNWYVDKLTCTKSENIEFSSEFINEACWINGFYIYKNMTNRMTTYYGIPEDITKDGLKKDGSLCTVTRDSVCIRMEKLYYIQYQWFPFFIASLMILYFIPHTAFKIVNTDLISLKNAIKTQSSDDVFCTYFNKSLNATLRVRCKIFINFAIKIAYIFSNVGTILLIDYILNGGYLSYARNWFRWTEKTGSSMLDYSKYRSTFRAGEILLPSFGLCDIQEQWMDNTNLKNNKHKFICEFSAHVLYHYVLILLWFFVVFGIISSALGLFYHATTYLLIILPFAKHSKKTGSVLKALTLREQEYLEYIHSQNTPLYGLIINKLRQERFKDNSDVSIEILKQQVLELSNQLHRINRG</sequence>
<dbReference type="EMBL" id="MK376926">
    <property type="protein sequence ID" value="QDX46984.1"/>
    <property type="molecule type" value="mRNA"/>
</dbReference>
<organism evidence="10">
    <name type="scientific">Hydra vulgaris</name>
    <name type="common">Hydra</name>
    <name type="synonym">Hydra attenuata</name>
    <dbReference type="NCBI Taxonomy" id="6087"/>
    <lineage>
        <taxon>Eukaryota</taxon>
        <taxon>Metazoa</taxon>
        <taxon>Cnidaria</taxon>
        <taxon>Hydrozoa</taxon>
        <taxon>Hydroidolina</taxon>
        <taxon>Anthoathecata</taxon>
        <taxon>Aplanulata</taxon>
        <taxon>Hydridae</taxon>
        <taxon>Hydra</taxon>
    </lineage>
</organism>
<comment type="function">
    <text evidence="9">Structural component of the gap junctions.</text>
</comment>
<gene>
    <name evidence="10" type="primary">INX10</name>
    <name evidence="9" type="synonym">inx</name>
    <name evidence="12" type="synonym">LOC105849403</name>
</gene>
<dbReference type="GO" id="GO:0005886">
    <property type="term" value="C:plasma membrane"/>
    <property type="evidence" value="ECO:0007669"/>
    <property type="project" value="UniProtKB-SubCell"/>
</dbReference>
<name>A0A5B8ICA4_HYDVU</name>
<keyword evidence="4 9" id="KW-0812">Transmembrane</keyword>
<feature type="transmembrane region" description="Helical" evidence="9">
    <location>
        <begin position="189"/>
        <end position="214"/>
    </location>
</feature>
<keyword evidence="3" id="KW-1003">Cell membrane</keyword>
<proteinExistence type="evidence at transcript level"/>
<evidence type="ECO:0000256" key="4">
    <source>
        <dbReference type="ARBA" id="ARBA00022692"/>
    </source>
</evidence>
<comment type="similarity">
    <text evidence="9">Belongs to the pannexin family.</text>
</comment>
<keyword evidence="5 9" id="KW-1133">Transmembrane helix</keyword>
<comment type="subcellular location">
    <subcellularLocation>
        <location evidence="1 9">Cell membrane</location>
        <topology evidence="1 9">Multi-pass membrane protein</topology>
    </subcellularLocation>
</comment>
<keyword evidence="7 9" id="KW-0472">Membrane</keyword>
<comment type="caution">
    <text evidence="9">Lacks conserved residue(s) required for the propagation of feature annotation.</text>
</comment>
<feature type="transmembrane region" description="Helical" evidence="9">
    <location>
        <begin position="122"/>
        <end position="143"/>
    </location>
</feature>
<evidence type="ECO:0000256" key="1">
    <source>
        <dbReference type="ARBA" id="ARBA00004651"/>
    </source>
</evidence>
<evidence type="ECO:0000256" key="9">
    <source>
        <dbReference type="RuleBase" id="RU010713"/>
    </source>
</evidence>
<dbReference type="GO" id="GO:0005921">
    <property type="term" value="C:gap junction"/>
    <property type="evidence" value="ECO:0007669"/>
    <property type="project" value="UniProtKB-UniRule"/>
</dbReference>
<evidence type="ECO:0000256" key="6">
    <source>
        <dbReference type="ARBA" id="ARBA00023065"/>
    </source>
</evidence>
<protein>
    <recommendedName>
        <fullName evidence="9">Innexin</fullName>
    </recommendedName>
</protein>
<evidence type="ECO:0000256" key="7">
    <source>
        <dbReference type="ARBA" id="ARBA00023136"/>
    </source>
</evidence>
<dbReference type="InterPro" id="IPR000990">
    <property type="entry name" value="Innexin"/>
</dbReference>
<dbReference type="PROSITE" id="PS51013">
    <property type="entry name" value="PANNEXIN"/>
    <property type="match status" value="1"/>
</dbReference>
<keyword evidence="11" id="KW-1185">Reference proteome</keyword>
<accession>A0A5B8ICA4</accession>
<evidence type="ECO:0000256" key="8">
    <source>
        <dbReference type="ARBA" id="ARBA00023303"/>
    </source>
</evidence>
<keyword evidence="8 9" id="KW-0407">Ion channel</keyword>
<evidence type="ECO:0000313" key="11">
    <source>
        <dbReference type="Proteomes" id="UP001652625"/>
    </source>
</evidence>
<dbReference type="Proteomes" id="UP001652625">
    <property type="component" value="Chromosome 01"/>
</dbReference>
<evidence type="ECO:0000256" key="5">
    <source>
        <dbReference type="ARBA" id="ARBA00022989"/>
    </source>
</evidence>
<evidence type="ECO:0000313" key="10">
    <source>
        <dbReference type="EMBL" id="QDX46984.1"/>
    </source>
</evidence>
<evidence type="ECO:0000256" key="2">
    <source>
        <dbReference type="ARBA" id="ARBA00022448"/>
    </source>
</evidence>
<evidence type="ECO:0000313" key="12">
    <source>
        <dbReference type="RefSeq" id="XP_065644436.1"/>
    </source>
</evidence>
<reference evidence="10" key="1">
    <citation type="submission" date="2019-01" db="EMBL/GenBank/DDBJ databases">
        <title>Stem cell differentiation trajectories in Hydra resolved at single-cell resolution.</title>
        <authorList>
            <person name="Siebert S."/>
            <person name="Farrell J.A."/>
            <person name="Cazet J.F."/>
            <person name="Abeykoon Y.L."/>
            <person name="Primack A.S."/>
            <person name="Schnitzler C.E."/>
            <person name="Juliano C.E."/>
        </authorList>
    </citation>
    <scope>NUCLEOTIDE SEQUENCE</scope>
    <source>
        <strain evidence="10">AEP</strain>
        <tissue evidence="10">Whole organism</tissue>
    </source>
</reference>
<dbReference type="OrthoDB" id="5867527at2759"/>
<feature type="transmembrane region" description="Helical" evidence="9">
    <location>
        <begin position="310"/>
        <end position="326"/>
    </location>
</feature>
<reference evidence="11 12" key="2">
    <citation type="submission" date="2025-05" db="UniProtKB">
        <authorList>
            <consortium name="RefSeq"/>
        </authorList>
    </citation>
    <scope>NUCLEOTIDE SEQUENCE [LARGE SCALE GENOMIC DNA]</scope>
</reference>
<feature type="transmembrane region" description="Helical" evidence="9">
    <location>
        <begin position="286"/>
        <end position="304"/>
    </location>
</feature>
<keyword evidence="2 9" id="KW-0813">Transport</keyword>
<dbReference type="GO" id="GO:0034220">
    <property type="term" value="P:monoatomic ion transmembrane transport"/>
    <property type="evidence" value="ECO:0007669"/>
    <property type="project" value="UniProtKB-KW"/>
</dbReference>
<feature type="transmembrane region" description="Helical" evidence="9">
    <location>
        <begin position="30"/>
        <end position="49"/>
    </location>
</feature>
<evidence type="ECO:0000256" key="3">
    <source>
        <dbReference type="ARBA" id="ARBA00022475"/>
    </source>
</evidence>
<dbReference type="RefSeq" id="XP_065644436.1">
    <property type="nucleotide sequence ID" value="XM_065788364.1"/>
</dbReference>
<keyword evidence="6 9" id="KW-0406">Ion transport</keyword>
<dbReference type="Pfam" id="PF00876">
    <property type="entry name" value="Innexin"/>
    <property type="match status" value="1"/>
</dbReference>
<dbReference type="AlphaFoldDB" id="A0A5B8ICA4"/>